<dbReference type="AlphaFoldDB" id="A0A9D5A1P9"/>
<dbReference type="GO" id="GO:0003824">
    <property type="term" value="F:catalytic activity"/>
    <property type="evidence" value="ECO:0007669"/>
    <property type="project" value="InterPro"/>
</dbReference>
<evidence type="ECO:0000313" key="4">
    <source>
        <dbReference type="Proteomes" id="UP001058974"/>
    </source>
</evidence>
<accession>A0A9D5A1P9</accession>
<dbReference type="Pfam" id="PF00561">
    <property type="entry name" value="Abhydrolase_1"/>
    <property type="match status" value="1"/>
</dbReference>
<sequence length="438" mass="48729">SFSLSFSSLCKFVLIQFPLSPSRAVTTMPYCNVGTQISSPTTSSSAVAPEDAQLNNDVKIFYRTYGRGPTKVLLIIGLASSYEGWGPQIKGLTGTDVPNDEDDAVWSGGDNEAGGGIEVCAFDNRGVGRSTVPIRKSDYSTKIMAKDAITLLDHLGWKKAHVFGHSMGSMIACKLAAMVPDRVLSLALLNATGGGFQCLPKLDRRTFSVAYRFLKAKSPEQRAEVDLDTHYSQEYLEEYVGTVKRRTILYQQYVKGISSSGMQSNHGFDGQLSACWNHKMTQTEIEAIKSAGFLVSVIHGRDDIIAQLYHARRLAERFHPMARMVDLHGGHLVSHERSEEVNQALFDLIKASEVKMIPHDWTNLPNALSWWDEKRVLLVKDNQSGSNVSIKYHLIEKLHLCLLYFLSILIMLLEFGRKLVRRLKPVRVGNSIAYIGSQ</sequence>
<dbReference type="InterPro" id="IPR000073">
    <property type="entry name" value="AB_hydrolase_1"/>
</dbReference>
<evidence type="ECO:0000256" key="1">
    <source>
        <dbReference type="SAM" id="SignalP"/>
    </source>
</evidence>
<reference evidence="3 4" key="1">
    <citation type="journal article" date="2022" name="Nat. Genet.">
        <title>Improved pea reference genome and pan-genome highlight genomic features and evolutionary characteristics.</title>
        <authorList>
            <person name="Yang T."/>
            <person name="Liu R."/>
            <person name="Luo Y."/>
            <person name="Hu S."/>
            <person name="Wang D."/>
            <person name="Wang C."/>
            <person name="Pandey M.K."/>
            <person name="Ge S."/>
            <person name="Xu Q."/>
            <person name="Li N."/>
            <person name="Li G."/>
            <person name="Huang Y."/>
            <person name="Saxena R.K."/>
            <person name="Ji Y."/>
            <person name="Li M."/>
            <person name="Yan X."/>
            <person name="He Y."/>
            <person name="Liu Y."/>
            <person name="Wang X."/>
            <person name="Xiang C."/>
            <person name="Varshney R.K."/>
            <person name="Ding H."/>
            <person name="Gao S."/>
            <person name="Zong X."/>
        </authorList>
    </citation>
    <scope>NUCLEOTIDE SEQUENCE [LARGE SCALE GENOMIC DNA]</scope>
    <source>
        <strain evidence="3 4">cv. Zhongwan 6</strain>
    </source>
</reference>
<dbReference type="InterPro" id="IPR050471">
    <property type="entry name" value="AB_hydrolase"/>
</dbReference>
<dbReference type="PANTHER" id="PTHR43433:SF5">
    <property type="entry name" value="AB HYDROLASE-1 DOMAIN-CONTAINING PROTEIN"/>
    <property type="match status" value="1"/>
</dbReference>
<dbReference type="Gramene" id="Psat06G0099100-T1">
    <property type="protein sequence ID" value="KAI5394117.1"/>
    <property type="gene ID" value="KIW84_060991"/>
</dbReference>
<keyword evidence="4" id="KW-1185">Reference proteome</keyword>
<evidence type="ECO:0000313" key="3">
    <source>
        <dbReference type="EMBL" id="KAI5394117.1"/>
    </source>
</evidence>
<dbReference type="InterPro" id="IPR000639">
    <property type="entry name" value="Epox_hydrolase-like"/>
</dbReference>
<feature type="signal peptide" evidence="1">
    <location>
        <begin position="1"/>
        <end position="24"/>
    </location>
</feature>
<comment type="caution">
    <text evidence="3">The sequence shown here is derived from an EMBL/GenBank/DDBJ whole genome shotgun (WGS) entry which is preliminary data.</text>
</comment>
<feature type="domain" description="AB hydrolase-1" evidence="2">
    <location>
        <begin position="116"/>
        <end position="336"/>
    </location>
</feature>
<evidence type="ECO:0000259" key="2">
    <source>
        <dbReference type="Pfam" id="PF00561"/>
    </source>
</evidence>
<proteinExistence type="predicted"/>
<feature type="chain" id="PRO_5038847176" description="AB hydrolase-1 domain-containing protein" evidence="1">
    <location>
        <begin position="25"/>
        <end position="438"/>
    </location>
</feature>
<dbReference type="Proteomes" id="UP001058974">
    <property type="component" value="Chromosome 6"/>
</dbReference>
<name>A0A9D5A1P9_PEA</name>
<dbReference type="EMBL" id="JAMSHJ010000006">
    <property type="protein sequence ID" value="KAI5394117.1"/>
    <property type="molecule type" value="Genomic_DNA"/>
</dbReference>
<gene>
    <name evidence="3" type="ORF">KIW84_060991</name>
</gene>
<dbReference type="SUPFAM" id="SSF53474">
    <property type="entry name" value="alpha/beta-Hydrolases"/>
    <property type="match status" value="1"/>
</dbReference>
<protein>
    <recommendedName>
        <fullName evidence="2">AB hydrolase-1 domain-containing protein</fullName>
    </recommendedName>
</protein>
<organism evidence="3 4">
    <name type="scientific">Pisum sativum</name>
    <name type="common">Garden pea</name>
    <name type="synonym">Lathyrus oleraceus</name>
    <dbReference type="NCBI Taxonomy" id="3888"/>
    <lineage>
        <taxon>Eukaryota</taxon>
        <taxon>Viridiplantae</taxon>
        <taxon>Streptophyta</taxon>
        <taxon>Embryophyta</taxon>
        <taxon>Tracheophyta</taxon>
        <taxon>Spermatophyta</taxon>
        <taxon>Magnoliopsida</taxon>
        <taxon>eudicotyledons</taxon>
        <taxon>Gunneridae</taxon>
        <taxon>Pentapetalae</taxon>
        <taxon>rosids</taxon>
        <taxon>fabids</taxon>
        <taxon>Fabales</taxon>
        <taxon>Fabaceae</taxon>
        <taxon>Papilionoideae</taxon>
        <taxon>50 kb inversion clade</taxon>
        <taxon>NPAAA clade</taxon>
        <taxon>Hologalegina</taxon>
        <taxon>IRL clade</taxon>
        <taxon>Fabeae</taxon>
        <taxon>Lathyrus</taxon>
    </lineage>
</organism>
<feature type="non-terminal residue" evidence="3">
    <location>
        <position position="438"/>
    </location>
</feature>
<dbReference type="PANTHER" id="PTHR43433">
    <property type="entry name" value="HYDROLASE, ALPHA/BETA FOLD FAMILY PROTEIN"/>
    <property type="match status" value="1"/>
</dbReference>
<dbReference type="PRINTS" id="PR00412">
    <property type="entry name" value="EPOXHYDRLASE"/>
</dbReference>
<dbReference type="InterPro" id="IPR029058">
    <property type="entry name" value="AB_hydrolase_fold"/>
</dbReference>
<dbReference type="Gene3D" id="3.40.50.1820">
    <property type="entry name" value="alpha/beta hydrolase"/>
    <property type="match status" value="1"/>
</dbReference>
<keyword evidence="1" id="KW-0732">Signal</keyword>